<dbReference type="Proteomes" id="UP000199120">
    <property type="component" value="Unassembled WGS sequence"/>
</dbReference>
<dbReference type="RefSeq" id="WP_090545750.1">
    <property type="nucleotide sequence ID" value="NZ_FNSR01000001.1"/>
</dbReference>
<dbReference type="AlphaFoldDB" id="A0A1H7W218"/>
<evidence type="ECO:0000313" key="3">
    <source>
        <dbReference type="Proteomes" id="UP000199120"/>
    </source>
</evidence>
<proteinExistence type="predicted"/>
<name>A0A1H7W218_9BURK</name>
<gene>
    <name evidence="2" type="ORF">SAMN05192542_12932</name>
</gene>
<keyword evidence="3" id="KW-1185">Reference proteome</keyword>
<evidence type="ECO:0000256" key="1">
    <source>
        <dbReference type="SAM" id="MobiDB-lite"/>
    </source>
</evidence>
<organism evidence="2 3">
    <name type="scientific">Paraburkholderia caballeronis</name>
    <dbReference type="NCBI Taxonomy" id="416943"/>
    <lineage>
        <taxon>Bacteria</taxon>
        <taxon>Pseudomonadati</taxon>
        <taxon>Pseudomonadota</taxon>
        <taxon>Betaproteobacteria</taxon>
        <taxon>Burkholderiales</taxon>
        <taxon>Burkholderiaceae</taxon>
        <taxon>Paraburkholderia</taxon>
    </lineage>
</organism>
<protein>
    <submittedName>
        <fullName evidence="2">Uncharacterized protein</fullName>
    </submittedName>
</protein>
<accession>A0A1H7W218</accession>
<dbReference type="STRING" id="416943.SAMN05445871_2812"/>
<sequence>MPLCRTTDAADRLRVWRAHTPQPDDPPPNEPGEPDAPPIGDPPPEPGEVPRSVARRSVQLADPRRSVFTHFMYLLQSGRSFYRHFGASNT</sequence>
<reference evidence="3" key="1">
    <citation type="submission" date="2016-10" db="EMBL/GenBank/DDBJ databases">
        <authorList>
            <person name="Varghese N."/>
            <person name="Submissions S."/>
        </authorList>
    </citation>
    <scope>NUCLEOTIDE SEQUENCE [LARGE SCALE GENOMIC DNA]</scope>
    <source>
        <strain evidence="3">LMG 26416</strain>
    </source>
</reference>
<feature type="region of interest" description="Disordered" evidence="1">
    <location>
        <begin position="1"/>
        <end position="55"/>
    </location>
</feature>
<evidence type="ECO:0000313" key="2">
    <source>
        <dbReference type="EMBL" id="SEM15139.1"/>
    </source>
</evidence>
<feature type="compositionally biased region" description="Pro residues" evidence="1">
    <location>
        <begin position="23"/>
        <end position="47"/>
    </location>
</feature>
<dbReference type="EMBL" id="FOAJ01000029">
    <property type="protein sequence ID" value="SEM15139.1"/>
    <property type="molecule type" value="Genomic_DNA"/>
</dbReference>